<protein>
    <submittedName>
        <fullName evidence="1">Uncharacterized protein</fullName>
    </submittedName>
</protein>
<keyword evidence="2" id="KW-1185">Reference proteome</keyword>
<organism evidence="1 2">
    <name type="scientific">Pistacia integerrima</name>
    <dbReference type="NCBI Taxonomy" id="434235"/>
    <lineage>
        <taxon>Eukaryota</taxon>
        <taxon>Viridiplantae</taxon>
        <taxon>Streptophyta</taxon>
        <taxon>Embryophyta</taxon>
        <taxon>Tracheophyta</taxon>
        <taxon>Spermatophyta</taxon>
        <taxon>Magnoliopsida</taxon>
        <taxon>eudicotyledons</taxon>
        <taxon>Gunneridae</taxon>
        <taxon>Pentapetalae</taxon>
        <taxon>rosids</taxon>
        <taxon>malvids</taxon>
        <taxon>Sapindales</taxon>
        <taxon>Anacardiaceae</taxon>
        <taxon>Pistacia</taxon>
    </lineage>
</organism>
<evidence type="ECO:0000313" key="2">
    <source>
        <dbReference type="Proteomes" id="UP001163603"/>
    </source>
</evidence>
<comment type="caution">
    <text evidence="1">The sequence shown here is derived from an EMBL/GenBank/DDBJ whole genome shotgun (WGS) entry which is preliminary data.</text>
</comment>
<sequence>MASSVPLPPPPPPPTTFPPPLSLSPPLPKLKTPTIHSRLGYEGLCRDTQFESRSVVDTEIGGCGYSDFDCSKYDLVCKVFDTMERRNVIAWNTMVSWYVKTERYAEAVRQFRMMMMKGIRPSAFSFLNVFPALLSLGDYKNGRFLTVVSSPVEAIEIFIEAMLSDEIDFDEVTF</sequence>
<gene>
    <name evidence="1" type="ORF">Pint_36510</name>
</gene>
<dbReference type="Proteomes" id="UP001163603">
    <property type="component" value="Chromosome 9"/>
</dbReference>
<name>A0ACC0Y2I2_9ROSI</name>
<proteinExistence type="predicted"/>
<reference evidence="2" key="1">
    <citation type="journal article" date="2023" name="G3 (Bethesda)">
        <title>Genome assembly and association tests identify interacting loci associated with vigor, precocity, and sex in interspecific pistachio rootstocks.</title>
        <authorList>
            <person name="Palmer W."/>
            <person name="Jacygrad E."/>
            <person name="Sagayaradj S."/>
            <person name="Cavanaugh K."/>
            <person name="Han R."/>
            <person name="Bertier L."/>
            <person name="Beede B."/>
            <person name="Kafkas S."/>
            <person name="Golino D."/>
            <person name="Preece J."/>
            <person name="Michelmore R."/>
        </authorList>
    </citation>
    <scope>NUCLEOTIDE SEQUENCE [LARGE SCALE GENOMIC DNA]</scope>
</reference>
<dbReference type="EMBL" id="CM047744">
    <property type="protein sequence ID" value="KAJ0028333.1"/>
    <property type="molecule type" value="Genomic_DNA"/>
</dbReference>
<accession>A0ACC0Y2I2</accession>
<evidence type="ECO:0000313" key="1">
    <source>
        <dbReference type="EMBL" id="KAJ0028333.1"/>
    </source>
</evidence>